<evidence type="ECO:0000256" key="13">
    <source>
        <dbReference type="ARBA" id="ARBA00022884"/>
    </source>
</evidence>
<sequence length="269" mass="30713">MSIPDGATIRIREVWDRDARKEFVHINRLKRKFPNISVDTEFPGSFPVYLIASTEEERIYQSLRANVDKMKLIQVGLTLTNDIGELPMIDGAYCVWQFNIRDFDITTDLYVDTSIQLLKASGIDFEKNRREGIDSRRFGSLLVKYNLVRNKKIHYICYQGDYDFAYLLKLLTGELLPVTHAEFKAKVQDFFGAVYDIRLVQTTCFHLKCGLQKFSDILGVKRISGNAHQAGSDSLLTSSAYQTIKDKYSGNCRGRSAVMPPGLVRTLVF</sequence>
<dbReference type="EMBL" id="JABFUD020000012">
    <property type="protein sequence ID" value="KAI5072856.1"/>
    <property type="molecule type" value="Genomic_DNA"/>
</dbReference>
<dbReference type="GO" id="GO:0030014">
    <property type="term" value="C:CCR4-NOT complex"/>
    <property type="evidence" value="ECO:0007669"/>
    <property type="project" value="InterPro"/>
</dbReference>
<evidence type="ECO:0000256" key="8">
    <source>
        <dbReference type="ARBA" id="ARBA00022490"/>
    </source>
</evidence>
<keyword evidence="16" id="KW-0539">Nucleus</keyword>
<evidence type="ECO:0000256" key="12">
    <source>
        <dbReference type="ARBA" id="ARBA00022839"/>
    </source>
</evidence>
<dbReference type="InterPro" id="IPR006941">
    <property type="entry name" value="RNase_CAF1"/>
</dbReference>
<gene>
    <name evidence="18" type="ORF">GOP47_0012962</name>
</gene>
<keyword evidence="10" id="KW-0479">Metal-binding</keyword>
<dbReference type="Pfam" id="PF04857">
    <property type="entry name" value="CAF1"/>
    <property type="match status" value="1"/>
</dbReference>
<evidence type="ECO:0000256" key="4">
    <source>
        <dbReference type="ARBA" id="ARBA00004496"/>
    </source>
</evidence>
<dbReference type="OrthoDB" id="1164111at2759"/>
<evidence type="ECO:0000256" key="14">
    <source>
        <dbReference type="ARBA" id="ARBA00023015"/>
    </source>
</evidence>
<accession>A0A9D4US87</accession>
<keyword evidence="9" id="KW-0540">Nuclease</keyword>
<comment type="subunit">
    <text evidence="6">Component of the CCR4-NOT complex, at least composed of CRR4 and CAF1 proteins.</text>
</comment>
<comment type="cofactor">
    <cofactor evidence="2">
        <name>a divalent metal cation</name>
        <dbReference type="ChEBI" id="CHEBI:60240"/>
    </cofactor>
</comment>
<evidence type="ECO:0000256" key="5">
    <source>
        <dbReference type="ARBA" id="ARBA00008372"/>
    </source>
</evidence>
<dbReference type="EC" id="3.1.13.4" evidence="7"/>
<reference evidence="18" key="1">
    <citation type="submission" date="2021-01" db="EMBL/GenBank/DDBJ databases">
        <title>Adiantum capillus-veneris genome.</title>
        <authorList>
            <person name="Fang Y."/>
            <person name="Liao Q."/>
        </authorList>
    </citation>
    <scope>NUCLEOTIDE SEQUENCE</scope>
    <source>
        <strain evidence="18">H3</strain>
        <tissue evidence="18">Leaf</tissue>
    </source>
</reference>
<keyword evidence="19" id="KW-1185">Reference proteome</keyword>
<keyword evidence="15" id="KW-0804">Transcription</keyword>
<comment type="function">
    <text evidence="17">Ubiquitous transcription factor required for a diverse set of processes. It is a component of the CCR4 complex involved in the control of gene expression.</text>
</comment>
<dbReference type="SUPFAM" id="SSF53098">
    <property type="entry name" value="Ribonuclease H-like"/>
    <property type="match status" value="1"/>
</dbReference>
<dbReference type="GO" id="GO:0003723">
    <property type="term" value="F:RNA binding"/>
    <property type="evidence" value="ECO:0007669"/>
    <property type="project" value="UniProtKB-KW"/>
</dbReference>
<keyword evidence="12" id="KW-0269">Exonuclease</keyword>
<comment type="catalytic activity">
    <reaction evidence="1">
        <text>Exonucleolytic cleavage of poly(A) to 5'-AMP.</text>
        <dbReference type="EC" id="3.1.13.4"/>
    </reaction>
</comment>
<comment type="caution">
    <text evidence="18">The sequence shown here is derived from an EMBL/GenBank/DDBJ whole genome shotgun (WGS) entry which is preliminary data.</text>
</comment>
<keyword evidence="11" id="KW-0378">Hydrolase</keyword>
<comment type="similarity">
    <text evidence="5">Belongs to the CAF1 family.</text>
</comment>
<protein>
    <recommendedName>
        <fullName evidence="7">poly(A)-specific ribonuclease</fullName>
        <ecNumber evidence="7">3.1.13.4</ecNumber>
    </recommendedName>
</protein>
<keyword evidence="14" id="KW-0805">Transcription regulation</keyword>
<name>A0A9D4US87_ADICA</name>
<dbReference type="InterPro" id="IPR036397">
    <property type="entry name" value="RNaseH_sf"/>
</dbReference>
<evidence type="ECO:0000256" key="16">
    <source>
        <dbReference type="ARBA" id="ARBA00023242"/>
    </source>
</evidence>
<evidence type="ECO:0000256" key="9">
    <source>
        <dbReference type="ARBA" id="ARBA00022722"/>
    </source>
</evidence>
<comment type="subcellular location">
    <subcellularLocation>
        <location evidence="4">Cytoplasm</location>
    </subcellularLocation>
    <subcellularLocation>
        <location evidence="3">Nucleus</location>
    </subcellularLocation>
</comment>
<keyword evidence="8" id="KW-0963">Cytoplasm</keyword>
<dbReference type="Proteomes" id="UP000886520">
    <property type="component" value="Chromosome 12"/>
</dbReference>
<dbReference type="GO" id="GO:0046872">
    <property type="term" value="F:metal ion binding"/>
    <property type="evidence" value="ECO:0007669"/>
    <property type="project" value="UniProtKB-KW"/>
</dbReference>
<dbReference type="InterPro" id="IPR039637">
    <property type="entry name" value="CNOT7/CNOT8/Pop2"/>
</dbReference>
<evidence type="ECO:0000313" key="18">
    <source>
        <dbReference type="EMBL" id="KAI5072856.1"/>
    </source>
</evidence>
<organism evidence="18 19">
    <name type="scientific">Adiantum capillus-veneris</name>
    <name type="common">Maidenhair fern</name>
    <dbReference type="NCBI Taxonomy" id="13818"/>
    <lineage>
        <taxon>Eukaryota</taxon>
        <taxon>Viridiplantae</taxon>
        <taxon>Streptophyta</taxon>
        <taxon>Embryophyta</taxon>
        <taxon>Tracheophyta</taxon>
        <taxon>Polypodiopsida</taxon>
        <taxon>Polypodiidae</taxon>
        <taxon>Polypodiales</taxon>
        <taxon>Pteridineae</taxon>
        <taxon>Pteridaceae</taxon>
        <taxon>Vittarioideae</taxon>
        <taxon>Adiantum</taxon>
    </lineage>
</organism>
<dbReference type="GO" id="GO:0005737">
    <property type="term" value="C:cytoplasm"/>
    <property type="evidence" value="ECO:0007669"/>
    <property type="project" value="UniProtKB-SubCell"/>
</dbReference>
<dbReference type="GO" id="GO:0005634">
    <property type="term" value="C:nucleus"/>
    <property type="evidence" value="ECO:0007669"/>
    <property type="project" value="UniProtKB-SubCell"/>
</dbReference>
<evidence type="ECO:0000256" key="11">
    <source>
        <dbReference type="ARBA" id="ARBA00022801"/>
    </source>
</evidence>
<keyword evidence="13" id="KW-0694">RNA-binding</keyword>
<evidence type="ECO:0000256" key="7">
    <source>
        <dbReference type="ARBA" id="ARBA00012161"/>
    </source>
</evidence>
<dbReference type="InterPro" id="IPR012337">
    <property type="entry name" value="RNaseH-like_sf"/>
</dbReference>
<evidence type="ECO:0000256" key="6">
    <source>
        <dbReference type="ARBA" id="ARBA00011757"/>
    </source>
</evidence>
<evidence type="ECO:0000256" key="10">
    <source>
        <dbReference type="ARBA" id="ARBA00022723"/>
    </source>
</evidence>
<evidence type="ECO:0000256" key="1">
    <source>
        <dbReference type="ARBA" id="ARBA00001663"/>
    </source>
</evidence>
<dbReference type="Gene3D" id="3.30.420.10">
    <property type="entry name" value="Ribonuclease H-like superfamily/Ribonuclease H"/>
    <property type="match status" value="1"/>
</dbReference>
<evidence type="ECO:0000256" key="17">
    <source>
        <dbReference type="ARBA" id="ARBA00025148"/>
    </source>
</evidence>
<dbReference type="GO" id="GO:0004535">
    <property type="term" value="F:poly(A)-specific ribonuclease activity"/>
    <property type="evidence" value="ECO:0007669"/>
    <property type="project" value="UniProtKB-EC"/>
</dbReference>
<proteinExistence type="inferred from homology"/>
<evidence type="ECO:0000256" key="2">
    <source>
        <dbReference type="ARBA" id="ARBA00001968"/>
    </source>
</evidence>
<evidence type="ECO:0000313" key="19">
    <source>
        <dbReference type="Proteomes" id="UP000886520"/>
    </source>
</evidence>
<dbReference type="AlphaFoldDB" id="A0A9D4US87"/>
<evidence type="ECO:0000256" key="3">
    <source>
        <dbReference type="ARBA" id="ARBA00004123"/>
    </source>
</evidence>
<evidence type="ECO:0000256" key="15">
    <source>
        <dbReference type="ARBA" id="ARBA00023163"/>
    </source>
</evidence>
<dbReference type="PANTHER" id="PTHR10797">
    <property type="entry name" value="CCR4-NOT TRANSCRIPTION COMPLEX SUBUNIT"/>
    <property type="match status" value="1"/>
</dbReference>